<keyword evidence="5" id="KW-0584">Phenylalanine biosynthesis</keyword>
<keyword evidence="6" id="KW-0456">Lyase</keyword>
<accession>A0A4R4ZPK5</accession>
<comment type="catalytic activity">
    <reaction evidence="7">
        <text>prephenate + H(+) = 3-phenylpyruvate + CO2 + H2O</text>
        <dbReference type="Rhea" id="RHEA:21648"/>
        <dbReference type="ChEBI" id="CHEBI:15377"/>
        <dbReference type="ChEBI" id="CHEBI:15378"/>
        <dbReference type="ChEBI" id="CHEBI:16526"/>
        <dbReference type="ChEBI" id="CHEBI:18005"/>
        <dbReference type="ChEBI" id="CHEBI:29934"/>
        <dbReference type="EC" id="4.2.1.51"/>
    </reaction>
</comment>
<sequence length="334" mass="35881">MLRKEKGTGIVRRNSTHVDHADTWPAAPRKLVAIQGIEGSFHHQAACELLTEPFTIMPCTTFRQVFDAVGSGRAHSAVVAVENSVYGSINAVHRLLQTATVQVQAETCLNVDQYLITAGSLSLESITDVISQTPALEQCETWLGAHLPHARLVEGDDTAMSVRDVVARSDIRWAAVGGEHAAKRYGGTIVAGPINDAPNNRTRFFLIDNSPVAASMAGKTSVIVSTGPNSGSLQHSLSVFDVPGVNVSRLDSHPIPGSAWRYSLYIDFESSNTSGLGARIIDSLRAQMYAVTVLGSYPPSEIHRLDEDEVSVGQNAARSSVHTATRLPPLESHQ</sequence>
<evidence type="ECO:0000256" key="6">
    <source>
        <dbReference type="ARBA" id="ARBA00023239"/>
    </source>
</evidence>
<dbReference type="UniPathway" id="UPA00121">
    <property type="reaction ID" value="UER00345"/>
</dbReference>
<proteinExistence type="predicted"/>
<dbReference type="CDD" id="cd04905">
    <property type="entry name" value="ACT_CM-PDT"/>
    <property type="match status" value="1"/>
</dbReference>
<evidence type="ECO:0000256" key="3">
    <source>
        <dbReference type="ARBA" id="ARBA00022605"/>
    </source>
</evidence>
<feature type="site" description="Essential for prephenate dehydratase activity" evidence="8">
    <location>
        <position position="202"/>
    </location>
</feature>
<evidence type="ECO:0000256" key="2">
    <source>
        <dbReference type="ARBA" id="ARBA00013147"/>
    </source>
</evidence>
<dbReference type="Proteomes" id="UP000295124">
    <property type="component" value="Unassembled WGS sequence"/>
</dbReference>
<evidence type="ECO:0000313" key="12">
    <source>
        <dbReference type="Proteomes" id="UP000295124"/>
    </source>
</evidence>
<dbReference type="GO" id="GO:0005737">
    <property type="term" value="C:cytoplasm"/>
    <property type="evidence" value="ECO:0007669"/>
    <property type="project" value="TreeGrafter"/>
</dbReference>
<dbReference type="InterPro" id="IPR008242">
    <property type="entry name" value="Chor_mutase/pphenate_deHydtase"/>
</dbReference>
<dbReference type="InterPro" id="IPR001086">
    <property type="entry name" value="Preph_deHydtase"/>
</dbReference>
<dbReference type="SUPFAM" id="SSF53850">
    <property type="entry name" value="Periplasmic binding protein-like II"/>
    <property type="match status" value="1"/>
</dbReference>
<dbReference type="PANTHER" id="PTHR21022:SF19">
    <property type="entry name" value="PREPHENATE DEHYDRATASE-RELATED"/>
    <property type="match status" value="1"/>
</dbReference>
<organism evidence="11 12">
    <name type="scientific">Kribbella antibiotica</name>
    <dbReference type="NCBI Taxonomy" id="190195"/>
    <lineage>
        <taxon>Bacteria</taxon>
        <taxon>Bacillati</taxon>
        <taxon>Actinomycetota</taxon>
        <taxon>Actinomycetes</taxon>
        <taxon>Propionibacteriales</taxon>
        <taxon>Kribbellaceae</taxon>
        <taxon>Kribbella</taxon>
    </lineage>
</organism>
<dbReference type="Gene3D" id="3.30.70.260">
    <property type="match status" value="1"/>
</dbReference>
<reference evidence="11 12" key="1">
    <citation type="submission" date="2019-03" db="EMBL/GenBank/DDBJ databases">
        <title>Draft genome sequences of novel Actinobacteria.</title>
        <authorList>
            <person name="Sahin N."/>
            <person name="Ay H."/>
            <person name="Saygin H."/>
        </authorList>
    </citation>
    <scope>NUCLEOTIDE SEQUENCE [LARGE SCALE GENOMIC DNA]</scope>
    <source>
        <strain evidence="11 12">JCM 13523</strain>
    </source>
</reference>
<evidence type="ECO:0000259" key="10">
    <source>
        <dbReference type="PROSITE" id="PS51171"/>
    </source>
</evidence>
<comment type="pathway">
    <text evidence="1">Amino-acid biosynthesis; L-phenylalanine biosynthesis; phenylpyruvate from prephenate: step 1/1.</text>
</comment>
<dbReference type="GO" id="GO:0004664">
    <property type="term" value="F:prephenate dehydratase activity"/>
    <property type="evidence" value="ECO:0007669"/>
    <property type="project" value="UniProtKB-EC"/>
</dbReference>
<dbReference type="InterPro" id="IPR045865">
    <property type="entry name" value="ACT-like_dom_sf"/>
</dbReference>
<gene>
    <name evidence="11" type="ORF">E1263_17350</name>
</gene>
<dbReference type="EMBL" id="SMKX01000044">
    <property type="protein sequence ID" value="TDD58842.1"/>
    <property type="molecule type" value="Genomic_DNA"/>
</dbReference>
<dbReference type="GO" id="GO:0009094">
    <property type="term" value="P:L-phenylalanine biosynthetic process"/>
    <property type="evidence" value="ECO:0007669"/>
    <property type="project" value="UniProtKB-UniPathway"/>
</dbReference>
<evidence type="ECO:0000256" key="4">
    <source>
        <dbReference type="ARBA" id="ARBA00023141"/>
    </source>
</evidence>
<comment type="caution">
    <text evidence="11">The sequence shown here is derived from an EMBL/GenBank/DDBJ whole genome shotgun (WGS) entry which is preliminary data.</text>
</comment>
<keyword evidence="3" id="KW-0028">Amino-acid biosynthesis</keyword>
<feature type="region of interest" description="Disordered" evidence="9">
    <location>
        <begin position="313"/>
        <end position="334"/>
    </location>
</feature>
<dbReference type="PIRSF" id="PIRSF001500">
    <property type="entry name" value="Chor_mut_pdt_Ppr"/>
    <property type="match status" value="1"/>
</dbReference>
<dbReference type="SUPFAM" id="SSF55021">
    <property type="entry name" value="ACT-like"/>
    <property type="match status" value="1"/>
</dbReference>
<feature type="compositionally biased region" description="Polar residues" evidence="9">
    <location>
        <begin position="313"/>
        <end position="323"/>
    </location>
</feature>
<protein>
    <recommendedName>
        <fullName evidence="2">prephenate dehydratase</fullName>
        <ecNumber evidence="2">4.2.1.51</ecNumber>
    </recommendedName>
</protein>
<dbReference type="EC" id="4.2.1.51" evidence="2"/>
<evidence type="ECO:0000256" key="7">
    <source>
        <dbReference type="ARBA" id="ARBA00047848"/>
    </source>
</evidence>
<dbReference type="OrthoDB" id="9802281at2"/>
<dbReference type="CDD" id="cd13631">
    <property type="entry name" value="PBP2_Ct-PDT_like"/>
    <property type="match status" value="1"/>
</dbReference>
<evidence type="ECO:0000256" key="9">
    <source>
        <dbReference type="SAM" id="MobiDB-lite"/>
    </source>
</evidence>
<dbReference type="PANTHER" id="PTHR21022">
    <property type="entry name" value="PREPHENATE DEHYDRATASE P PROTEIN"/>
    <property type="match status" value="1"/>
</dbReference>
<keyword evidence="4" id="KW-0057">Aromatic amino acid biosynthesis</keyword>
<dbReference type="AlphaFoldDB" id="A0A4R4ZPK5"/>
<name>A0A4R4ZPK5_9ACTN</name>
<keyword evidence="12" id="KW-1185">Reference proteome</keyword>
<evidence type="ECO:0000256" key="1">
    <source>
        <dbReference type="ARBA" id="ARBA00004741"/>
    </source>
</evidence>
<dbReference type="Gene3D" id="3.40.190.10">
    <property type="entry name" value="Periplasmic binding protein-like II"/>
    <property type="match status" value="2"/>
</dbReference>
<evidence type="ECO:0000256" key="5">
    <source>
        <dbReference type="ARBA" id="ARBA00023222"/>
    </source>
</evidence>
<dbReference type="Pfam" id="PF00800">
    <property type="entry name" value="PDT"/>
    <property type="match status" value="1"/>
</dbReference>
<evidence type="ECO:0000313" key="11">
    <source>
        <dbReference type="EMBL" id="TDD58842.1"/>
    </source>
</evidence>
<evidence type="ECO:0000256" key="8">
    <source>
        <dbReference type="PIRSR" id="PIRSR001500-2"/>
    </source>
</evidence>
<dbReference type="PROSITE" id="PS51171">
    <property type="entry name" value="PREPHENATE_DEHYDR_3"/>
    <property type="match status" value="1"/>
</dbReference>
<feature type="domain" description="Prephenate dehydratase" evidence="10">
    <location>
        <begin position="31"/>
        <end position="209"/>
    </location>
</feature>